<dbReference type="PANTHER" id="PTHR43289:SF34">
    <property type="entry name" value="SERINE_THREONINE-PROTEIN KINASE YBDM-RELATED"/>
    <property type="match status" value="1"/>
</dbReference>
<evidence type="ECO:0000313" key="8">
    <source>
        <dbReference type="Proteomes" id="UP001606302"/>
    </source>
</evidence>
<dbReference type="GO" id="GO:0016301">
    <property type="term" value="F:kinase activity"/>
    <property type="evidence" value="ECO:0007669"/>
    <property type="project" value="UniProtKB-KW"/>
</dbReference>
<dbReference type="Pfam" id="PF00582">
    <property type="entry name" value="Usp"/>
    <property type="match status" value="1"/>
</dbReference>
<dbReference type="Gene3D" id="1.10.510.10">
    <property type="entry name" value="Transferase(Phosphotransferase) domain 1"/>
    <property type="match status" value="1"/>
</dbReference>
<gene>
    <name evidence="7" type="ORF">ACG04Q_05300</name>
</gene>
<dbReference type="InterPro" id="IPR006016">
    <property type="entry name" value="UspA"/>
</dbReference>
<dbReference type="PRINTS" id="PR01438">
    <property type="entry name" value="UNVRSLSTRESS"/>
</dbReference>
<evidence type="ECO:0000256" key="3">
    <source>
        <dbReference type="ARBA" id="ARBA00022741"/>
    </source>
</evidence>
<dbReference type="Pfam" id="PF00069">
    <property type="entry name" value="Pkinase"/>
    <property type="match status" value="1"/>
</dbReference>
<evidence type="ECO:0000313" key="7">
    <source>
        <dbReference type="EMBL" id="MFG6460980.1"/>
    </source>
</evidence>
<protein>
    <submittedName>
        <fullName evidence="7">Protein kinase</fullName>
    </submittedName>
</protein>
<dbReference type="InterPro" id="IPR014729">
    <property type="entry name" value="Rossmann-like_a/b/a_fold"/>
</dbReference>
<dbReference type="Gene3D" id="3.40.50.620">
    <property type="entry name" value="HUPs"/>
    <property type="match status" value="1"/>
</dbReference>
<dbReference type="InterPro" id="IPR011009">
    <property type="entry name" value="Kinase-like_dom_sf"/>
</dbReference>
<name>A0ABW7GGM2_9BURK</name>
<keyword evidence="3" id="KW-0547">Nucleotide-binding</keyword>
<dbReference type="EMBL" id="JBIGHX010000002">
    <property type="protein sequence ID" value="MFG6460980.1"/>
    <property type="molecule type" value="Genomic_DNA"/>
</dbReference>
<keyword evidence="8" id="KW-1185">Reference proteome</keyword>
<dbReference type="CDD" id="cd14014">
    <property type="entry name" value="STKc_PknB_like"/>
    <property type="match status" value="1"/>
</dbReference>
<evidence type="ECO:0000259" key="6">
    <source>
        <dbReference type="PROSITE" id="PS50011"/>
    </source>
</evidence>
<dbReference type="PANTHER" id="PTHR43289">
    <property type="entry name" value="MITOGEN-ACTIVATED PROTEIN KINASE KINASE KINASE 20-RELATED"/>
    <property type="match status" value="1"/>
</dbReference>
<comment type="similarity">
    <text evidence="1">Belongs to the universal stress protein A family.</text>
</comment>
<keyword evidence="2" id="KW-0808">Transferase</keyword>
<dbReference type="SMART" id="SM00220">
    <property type="entry name" value="S_TKc"/>
    <property type="match status" value="1"/>
</dbReference>
<proteinExistence type="inferred from homology"/>
<evidence type="ECO:0000256" key="5">
    <source>
        <dbReference type="ARBA" id="ARBA00022840"/>
    </source>
</evidence>
<feature type="domain" description="Protein kinase" evidence="6">
    <location>
        <begin position="22"/>
        <end position="284"/>
    </location>
</feature>
<reference evidence="7 8" key="1">
    <citation type="submission" date="2024-08" db="EMBL/GenBank/DDBJ databases">
        <authorList>
            <person name="Lu H."/>
        </authorList>
    </citation>
    <scope>NUCLEOTIDE SEQUENCE [LARGE SCALE GENOMIC DNA]</scope>
    <source>
        <strain evidence="7 8">DXS20W</strain>
    </source>
</reference>
<dbReference type="InterPro" id="IPR008271">
    <property type="entry name" value="Ser/Thr_kinase_AS"/>
</dbReference>
<dbReference type="PROSITE" id="PS00108">
    <property type="entry name" value="PROTEIN_KINASE_ST"/>
    <property type="match status" value="1"/>
</dbReference>
<keyword evidence="5" id="KW-0067">ATP-binding</keyword>
<dbReference type="RefSeq" id="WP_394509832.1">
    <property type="nucleotide sequence ID" value="NZ_JBIGHX010000002.1"/>
</dbReference>
<dbReference type="Proteomes" id="UP001606302">
    <property type="component" value="Unassembled WGS sequence"/>
</dbReference>
<keyword evidence="4 7" id="KW-0418">Kinase</keyword>
<dbReference type="InterPro" id="IPR000719">
    <property type="entry name" value="Prot_kinase_dom"/>
</dbReference>
<accession>A0ABW7GGM2</accession>
<dbReference type="SUPFAM" id="SSF56112">
    <property type="entry name" value="Protein kinase-like (PK-like)"/>
    <property type="match status" value="1"/>
</dbReference>
<organism evidence="7 8">
    <name type="scientific">Pelomonas lactea</name>
    <dbReference type="NCBI Taxonomy" id="3299030"/>
    <lineage>
        <taxon>Bacteria</taxon>
        <taxon>Pseudomonadati</taxon>
        <taxon>Pseudomonadota</taxon>
        <taxon>Betaproteobacteria</taxon>
        <taxon>Burkholderiales</taxon>
        <taxon>Sphaerotilaceae</taxon>
        <taxon>Roseateles</taxon>
    </lineage>
</organism>
<dbReference type="SUPFAM" id="SSF52402">
    <property type="entry name" value="Adenine nucleotide alpha hydrolases-like"/>
    <property type="match status" value="1"/>
</dbReference>
<evidence type="ECO:0000256" key="1">
    <source>
        <dbReference type="ARBA" id="ARBA00008791"/>
    </source>
</evidence>
<dbReference type="PROSITE" id="PS50011">
    <property type="entry name" value="PROTEIN_KINASE_DOM"/>
    <property type="match status" value="1"/>
</dbReference>
<comment type="caution">
    <text evidence="7">The sequence shown here is derived from an EMBL/GenBank/DDBJ whole genome shotgun (WGS) entry which is preliminary data.</text>
</comment>
<evidence type="ECO:0000256" key="4">
    <source>
        <dbReference type="ARBA" id="ARBA00022777"/>
    </source>
</evidence>
<dbReference type="Gene3D" id="3.30.200.20">
    <property type="entry name" value="Phosphorylase Kinase, domain 1"/>
    <property type="match status" value="1"/>
</dbReference>
<dbReference type="CDD" id="cd00293">
    <property type="entry name" value="USP-like"/>
    <property type="match status" value="1"/>
</dbReference>
<sequence>MSTAPTPAPPAPLEAGQVLDGFRLEERLHQGGMANLWRVSRVDGSVDDGHELLMKVPRIKGGEDPATIVGFEVEQMLMPQLSGPHVPRFVARGDWTRQAFIVMERIPGDTLRPRLDDAPLPPEEVADIGARVATALAALHRQHVVHLDVKPSNIMFRPDGTAVLVDFGLSRHEQLPDLLEEEFTLPMGTGPYMSPEQVQFVRSDPRSDLFALGVMLYHLATGERPFGQPNSVRGLRRRLYVEPVPPRAIRPELPPWLQEIILRCLEVKPEKRYQSAAQLALDLREPGGVALTARAEKLQASGAMRRLKRWFFALGAEPAPVPAVAEQLARSPIIMAAVEIDRGTNELRAQLCETVRRIVQTEAGARLACVSVMKINRIGLDELTDQHGQSLHVKHLIALKHWARPISKALNLADGRLTFHVLEAPDVAGALVDFARRNGVDHIVMGARGASAIRRYLGSVSGEVVAESDCTVTVVREPASGS</sequence>
<dbReference type="InterPro" id="IPR006015">
    <property type="entry name" value="Universal_stress_UspA"/>
</dbReference>
<evidence type="ECO:0000256" key="2">
    <source>
        <dbReference type="ARBA" id="ARBA00022679"/>
    </source>
</evidence>